<evidence type="ECO:0000313" key="1">
    <source>
        <dbReference type="EMBL" id="TQE04036.1"/>
    </source>
</evidence>
<reference evidence="1 2" key="1">
    <citation type="journal article" date="2019" name="G3 (Bethesda)">
        <title>Sequencing of a Wild Apple (Malus baccata) Genome Unravels the Differences Between Cultivated and Wild Apple Species Regarding Disease Resistance and Cold Tolerance.</title>
        <authorList>
            <person name="Chen X."/>
        </authorList>
    </citation>
    <scope>NUCLEOTIDE SEQUENCE [LARGE SCALE GENOMIC DNA]</scope>
    <source>
        <strain evidence="2">cv. Shandingzi</strain>
        <tissue evidence="1">Leaves</tissue>
    </source>
</reference>
<protein>
    <submittedName>
        <fullName evidence="1">Uncharacterized protein</fullName>
    </submittedName>
</protein>
<dbReference type="Gene3D" id="2.30.30.230">
    <property type="entry name" value="Fumarylacetoacetase, N-terminal domain"/>
    <property type="match status" value="1"/>
</dbReference>
<dbReference type="EMBL" id="VIEB01000147">
    <property type="protein sequence ID" value="TQE04036.1"/>
    <property type="molecule type" value="Genomic_DNA"/>
</dbReference>
<name>A0A540MZ12_MALBA</name>
<keyword evidence="2" id="KW-1185">Reference proteome</keyword>
<dbReference type="GO" id="GO:0009072">
    <property type="term" value="P:aromatic amino acid metabolic process"/>
    <property type="evidence" value="ECO:0007669"/>
    <property type="project" value="InterPro"/>
</dbReference>
<accession>A0A540MZ12</accession>
<dbReference type="InterPro" id="IPR036462">
    <property type="entry name" value="Fumarylacetoacetase_N_sf"/>
</dbReference>
<sequence length="122" mass="13659">MALLTSFIEVHPYSHFPIQNLPYSIFKPQPSSSTNSEEDYSSPYLQTPEEIQSDLLDIGKACDRLKQWEDDVNDAVRKLVLQGLDELQDVNSHNITEESSAFGKKLKQPMQATLLAGEGFGS</sequence>
<dbReference type="SUPFAM" id="SSF63433">
    <property type="entry name" value="Fumarylacetoacetate hydrolase, FAH, N-terminal domain"/>
    <property type="match status" value="1"/>
</dbReference>
<evidence type="ECO:0000313" key="2">
    <source>
        <dbReference type="Proteomes" id="UP000315295"/>
    </source>
</evidence>
<dbReference type="GO" id="GO:0004334">
    <property type="term" value="F:fumarylacetoacetase activity"/>
    <property type="evidence" value="ECO:0007669"/>
    <property type="project" value="InterPro"/>
</dbReference>
<proteinExistence type="predicted"/>
<dbReference type="AlphaFoldDB" id="A0A540MZ12"/>
<dbReference type="Proteomes" id="UP000315295">
    <property type="component" value="Unassembled WGS sequence"/>
</dbReference>
<gene>
    <name evidence="1" type="ORF">C1H46_010407</name>
</gene>
<comment type="caution">
    <text evidence="1">The sequence shown here is derived from an EMBL/GenBank/DDBJ whole genome shotgun (WGS) entry which is preliminary data.</text>
</comment>
<organism evidence="1 2">
    <name type="scientific">Malus baccata</name>
    <name type="common">Siberian crab apple</name>
    <name type="synonym">Pyrus baccata</name>
    <dbReference type="NCBI Taxonomy" id="106549"/>
    <lineage>
        <taxon>Eukaryota</taxon>
        <taxon>Viridiplantae</taxon>
        <taxon>Streptophyta</taxon>
        <taxon>Embryophyta</taxon>
        <taxon>Tracheophyta</taxon>
        <taxon>Spermatophyta</taxon>
        <taxon>Magnoliopsida</taxon>
        <taxon>eudicotyledons</taxon>
        <taxon>Gunneridae</taxon>
        <taxon>Pentapetalae</taxon>
        <taxon>rosids</taxon>
        <taxon>fabids</taxon>
        <taxon>Rosales</taxon>
        <taxon>Rosaceae</taxon>
        <taxon>Amygdaloideae</taxon>
        <taxon>Maleae</taxon>
        <taxon>Malus</taxon>
    </lineage>
</organism>